<sequence>MASPVLHVKDAYYFEVPKSLWPRDYQSFDDVPESMQFLHEAHPEASIEEFNYDLSGKILIPQPFGELKNLYQAESGFCISKLMVVELFIALLVGGVFIWLAKRGATISRPTGRRHNILEAFVSYVRDEIAKPAIGNKDADHFLPYLLTAFFFILACNLIGMIPGLGTVTSSIEVTSGLALVTFVIGLVSGVKHLGPGGYLLNFAPDLGDSILMQPIRLLIFLIEILGVVIKHAVLAIRLFGNMIAGHLVLAGVLSAVVATASTNWWGTAAFFGILGATVLSALEILVAFIQAYVFTMLSALFIGMSIHKH</sequence>
<gene>
    <name evidence="13" type="primary">atpB_2</name>
    <name evidence="11" type="synonym">atpB</name>
    <name evidence="13" type="ORF">Pan54_38060</name>
</gene>
<evidence type="ECO:0000256" key="4">
    <source>
        <dbReference type="ARBA" id="ARBA00022547"/>
    </source>
</evidence>
<evidence type="ECO:0000256" key="11">
    <source>
        <dbReference type="HAMAP-Rule" id="MF_01393"/>
    </source>
</evidence>
<feature type="transmembrane region" description="Helical" evidence="11">
    <location>
        <begin position="215"/>
        <end position="237"/>
    </location>
</feature>
<comment type="caution">
    <text evidence="13">The sequence shown here is derived from an EMBL/GenBank/DDBJ whole genome shotgun (WGS) entry which is preliminary data.</text>
</comment>
<keyword evidence="11" id="KW-1003">Cell membrane</keyword>
<feature type="transmembrane region" description="Helical" evidence="11">
    <location>
        <begin position="244"/>
        <end position="265"/>
    </location>
</feature>
<keyword evidence="9 11" id="KW-0472">Membrane</keyword>
<keyword evidence="4 11" id="KW-0138">CF(0)</keyword>
<evidence type="ECO:0000256" key="2">
    <source>
        <dbReference type="ARBA" id="ARBA00006810"/>
    </source>
</evidence>
<evidence type="ECO:0000313" key="14">
    <source>
        <dbReference type="Proteomes" id="UP000316095"/>
    </source>
</evidence>
<evidence type="ECO:0000256" key="12">
    <source>
        <dbReference type="RuleBase" id="RU000483"/>
    </source>
</evidence>
<keyword evidence="7 11" id="KW-1133">Transmembrane helix</keyword>
<keyword evidence="10 11" id="KW-0066">ATP synthesis</keyword>
<evidence type="ECO:0000256" key="6">
    <source>
        <dbReference type="ARBA" id="ARBA00022781"/>
    </source>
</evidence>
<dbReference type="InterPro" id="IPR045083">
    <property type="entry name" value="ATP_synth_F0_asu_bact/mt"/>
</dbReference>
<keyword evidence="14" id="KW-1185">Reference proteome</keyword>
<keyword evidence="8 11" id="KW-0406">Ion transport</keyword>
<dbReference type="GO" id="GO:0005886">
    <property type="term" value="C:plasma membrane"/>
    <property type="evidence" value="ECO:0007669"/>
    <property type="project" value="UniProtKB-SubCell"/>
</dbReference>
<dbReference type="InterPro" id="IPR000568">
    <property type="entry name" value="ATP_synth_F0_asu"/>
</dbReference>
<keyword evidence="6 11" id="KW-0375">Hydrogen ion transport</keyword>
<dbReference type="CDD" id="cd00310">
    <property type="entry name" value="ATP-synt_Fo_a_6"/>
    <property type="match status" value="1"/>
</dbReference>
<evidence type="ECO:0000256" key="1">
    <source>
        <dbReference type="ARBA" id="ARBA00004141"/>
    </source>
</evidence>
<dbReference type="Gene3D" id="1.20.120.220">
    <property type="entry name" value="ATP synthase, F0 complex, subunit A"/>
    <property type="match status" value="1"/>
</dbReference>
<comment type="similarity">
    <text evidence="2 11 12">Belongs to the ATPase A chain family.</text>
</comment>
<evidence type="ECO:0000256" key="3">
    <source>
        <dbReference type="ARBA" id="ARBA00022448"/>
    </source>
</evidence>
<dbReference type="EMBL" id="SJPG01000001">
    <property type="protein sequence ID" value="TWT63055.1"/>
    <property type="molecule type" value="Genomic_DNA"/>
</dbReference>
<dbReference type="PANTHER" id="PTHR11410:SF0">
    <property type="entry name" value="ATP SYNTHASE SUBUNIT A"/>
    <property type="match status" value="1"/>
</dbReference>
<feature type="transmembrane region" description="Helical" evidence="11">
    <location>
        <begin position="271"/>
        <end position="304"/>
    </location>
</feature>
<protein>
    <recommendedName>
        <fullName evidence="11 12">ATP synthase subunit a</fullName>
    </recommendedName>
    <alternativeName>
        <fullName evidence="11">ATP synthase F0 sector subunit a</fullName>
    </alternativeName>
    <alternativeName>
        <fullName evidence="11">F-ATPase subunit 6</fullName>
    </alternativeName>
</protein>
<keyword evidence="3 11" id="KW-0813">Transport</keyword>
<evidence type="ECO:0000256" key="5">
    <source>
        <dbReference type="ARBA" id="ARBA00022692"/>
    </source>
</evidence>
<dbReference type="HAMAP" id="MF_01393">
    <property type="entry name" value="ATP_synth_a_bact"/>
    <property type="match status" value="1"/>
</dbReference>
<dbReference type="SUPFAM" id="SSF81336">
    <property type="entry name" value="F1F0 ATP synthase subunit A"/>
    <property type="match status" value="1"/>
</dbReference>
<dbReference type="OrthoDB" id="9809130at2"/>
<dbReference type="Pfam" id="PF00119">
    <property type="entry name" value="ATP-synt_A"/>
    <property type="match status" value="1"/>
</dbReference>
<organism evidence="13 14">
    <name type="scientific">Rubinisphaera italica</name>
    <dbReference type="NCBI Taxonomy" id="2527969"/>
    <lineage>
        <taxon>Bacteria</taxon>
        <taxon>Pseudomonadati</taxon>
        <taxon>Planctomycetota</taxon>
        <taxon>Planctomycetia</taxon>
        <taxon>Planctomycetales</taxon>
        <taxon>Planctomycetaceae</taxon>
        <taxon>Rubinisphaera</taxon>
    </lineage>
</organism>
<evidence type="ECO:0000256" key="9">
    <source>
        <dbReference type="ARBA" id="ARBA00023136"/>
    </source>
</evidence>
<feature type="transmembrane region" description="Helical" evidence="11">
    <location>
        <begin position="174"/>
        <end position="195"/>
    </location>
</feature>
<dbReference type="RefSeq" id="WP_146504845.1">
    <property type="nucleotide sequence ID" value="NZ_SJPG01000001.1"/>
</dbReference>
<evidence type="ECO:0000256" key="7">
    <source>
        <dbReference type="ARBA" id="ARBA00022989"/>
    </source>
</evidence>
<dbReference type="PANTHER" id="PTHR11410">
    <property type="entry name" value="ATP SYNTHASE SUBUNIT A"/>
    <property type="match status" value="1"/>
</dbReference>
<accession>A0A5C5XLN4</accession>
<reference evidence="13 14" key="1">
    <citation type="submission" date="2019-02" db="EMBL/GenBank/DDBJ databases">
        <title>Deep-cultivation of Planctomycetes and their phenomic and genomic characterization uncovers novel biology.</title>
        <authorList>
            <person name="Wiegand S."/>
            <person name="Jogler M."/>
            <person name="Boedeker C."/>
            <person name="Pinto D."/>
            <person name="Vollmers J."/>
            <person name="Rivas-Marin E."/>
            <person name="Kohn T."/>
            <person name="Peeters S.H."/>
            <person name="Heuer A."/>
            <person name="Rast P."/>
            <person name="Oberbeckmann S."/>
            <person name="Bunk B."/>
            <person name="Jeske O."/>
            <person name="Meyerdierks A."/>
            <person name="Storesund J.E."/>
            <person name="Kallscheuer N."/>
            <person name="Luecker S."/>
            <person name="Lage O.M."/>
            <person name="Pohl T."/>
            <person name="Merkel B.J."/>
            <person name="Hornburger P."/>
            <person name="Mueller R.-W."/>
            <person name="Bruemmer F."/>
            <person name="Labrenz M."/>
            <person name="Spormann A.M."/>
            <person name="Op Den Camp H."/>
            <person name="Overmann J."/>
            <person name="Amann R."/>
            <person name="Jetten M.S.M."/>
            <person name="Mascher T."/>
            <person name="Medema M.H."/>
            <person name="Devos D.P."/>
            <person name="Kaster A.-K."/>
            <person name="Ovreas L."/>
            <person name="Rohde M."/>
            <person name="Galperin M.Y."/>
            <person name="Jogler C."/>
        </authorList>
    </citation>
    <scope>NUCLEOTIDE SEQUENCE [LARGE SCALE GENOMIC DNA]</scope>
    <source>
        <strain evidence="13 14">Pan54</strain>
    </source>
</reference>
<evidence type="ECO:0000313" key="13">
    <source>
        <dbReference type="EMBL" id="TWT63055.1"/>
    </source>
</evidence>
<name>A0A5C5XLN4_9PLAN</name>
<feature type="transmembrane region" description="Helical" evidence="11">
    <location>
        <begin position="142"/>
        <end position="162"/>
    </location>
</feature>
<dbReference type="NCBIfam" id="TIGR01131">
    <property type="entry name" value="ATP_synt_6_or_A"/>
    <property type="match status" value="1"/>
</dbReference>
<dbReference type="GO" id="GO:0046933">
    <property type="term" value="F:proton-transporting ATP synthase activity, rotational mechanism"/>
    <property type="evidence" value="ECO:0007669"/>
    <property type="project" value="UniProtKB-UniRule"/>
</dbReference>
<dbReference type="AlphaFoldDB" id="A0A5C5XLN4"/>
<feature type="transmembrane region" description="Helical" evidence="11">
    <location>
        <begin position="82"/>
        <end position="101"/>
    </location>
</feature>
<dbReference type="GO" id="GO:0045259">
    <property type="term" value="C:proton-transporting ATP synthase complex"/>
    <property type="evidence" value="ECO:0007669"/>
    <property type="project" value="UniProtKB-KW"/>
</dbReference>
<dbReference type="Proteomes" id="UP000316095">
    <property type="component" value="Unassembled WGS sequence"/>
</dbReference>
<evidence type="ECO:0000256" key="10">
    <source>
        <dbReference type="ARBA" id="ARBA00023310"/>
    </source>
</evidence>
<proteinExistence type="inferred from homology"/>
<comment type="subcellular location">
    <subcellularLocation>
        <location evidence="11 12">Cell membrane</location>
        <topology evidence="11 12">Multi-pass membrane protein</topology>
    </subcellularLocation>
    <subcellularLocation>
        <location evidence="1">Membrane</location>
        <topology evidence="1">Multi-pass membrane protein</topology>
    </subcellularLocation>
</comment>
<keyword evidence="5 11" id="KW-0812">Transmembrane</keyword>
<dbReference type="PRINTS" id="PR00123">
    <property type="entry name" value="ATPASEA"/>
</dbReference>
<evidence type="ECO:0000256" key="8">
    <source>
        <dbReference type="ARBA" id="ARBA00023065"/>
    </source>
</evidence>
<dbReference type="InterPro" id="IPR035908">
    <property type="entry name" value="F0_ATP_A_sf"/>
</dbReference>
<comment type="function">
    <text evidence="11 12">Key component of the proton channel; it plays a direct role in the translocation of protons across the membrane.</text>
</comment>